<sequence length="39" mass="4346">MKRGTKGIYRDLYSDLVKMVVKLSSIGECLSQMANHCIG</sequence>
<protein>
    <submittedName>
        <fullName evidence="1">Bm1327, isoform a</fullName>
    </submittedName>
</protein>
<reference evidence="1" key="2">
    <citation type="submission" date="2012-12" db="EMBL/GenBank/DDBJ databases">
        <authorList>
            <person name="Gao Y.W."/>
            <person name="Fan S.T."/>
            <person name="Sun H.T."/>
            <person name="Wang Z."/>
            <person name="Gao X.L."/>
            <person name="Li Y.G."/>
            <person name="Wang T.C."/>
            <person name="Zhang K."/>
            <person name="Xu W.W."/>
            <person name="Yu Z.J."/>
            <person name="Xia X.Z."/>
        </authorList>
    </citation>
    <scope>NUCLEOTIDE SEQUENCE</scope>
    <source>
        <strain evidence="1">FR3</strain>
    </source>
</reference>
<reference evidence="1" key="1">
    <citation type="journal article" date="2007" name="Science">
        <title>Draft genome of the filarial nematode parasite Brugia malayi.</title>
        <authorList>
            <person name="Ghedin E."/>
            <person name="Wang S."/>
            <person name="Spiro D."/>
            <person name="Caler E."/>
            <person name="Zhao Q."/>
            <person name="Crabtree J."/>
            <person name="Allen J.E."/>
            <person name="Delcher A.L."/>
            <person name="Guiliano D.B."/>
            <person name="Miranda-Saavedra D."/>
            <person name="Angiuoli S.V."/>
            <person name="Creasy T."/>
            <person name="Amedeo P."/>
            <person name="Haas B."/>
            <person name="El-Sayed N.M."/>
            <person name="Wortman J.R."/>
            <person name="Feldblyum T."/>
            <person name="Tallon L."/>
            <person name="Schatz M."/>
            <person name="Shumway M."/>
            <person name="Koo H."/>
            <person name="Salzberg S.L."/>
            <person name="Schobel S."/>
            <person name="Pertea M."/>
            <person name="Pop M."/>
            <person name="White O."/>
            <person name="Barton G.J."/>
            <person name="Carlow C.K."/>
            <person name="Crawford M.J."/>
            <person name="Daub J."/>
            <person name="Dimmic M.W."/>
            <person name="Estes C.F."/>
            <person name="Foster J.M."/>
            <person name="Ganatra M."/>
            <person name="Gregory W.F."/>
            <person name="Johnson N.M."/>
            <person name="Jin J."/>
            <person name="Komuniecki R."/>
            <person name="Korf I."/>
            <person name="Kumar S."/>
            <person name="Laney S."/>
            <person name="Li B.W."/>
            <person name="Li W."/>
            <person name="Lindblom T.H."/>
            <person name="Lustigman S."/>
            <person name="Ma D."/>
            <person name="Maina C.V."/>
            <person name="Martin D.M."/>
            <person name="McCarter J.P."/>
            <person name="McReynolds L."/>
            <person name="Mitreva M."/>
            <person name="Nutman T.B."/>
            <person name="Parkinson J."/>
            <person name="Peregrin-Alvarez J.M."/>
            <person name="Poole C."/>
            <person name="Ren Q."/>
            <person name="Saunders L."/>
            <person name="Sluder A.E."/>
            <person name="Smith K."/>
            <person name="Stanke M."/>
            <person name="Unnasch T.R."/>
            <person name="Ware J."/>
            <person name="Wei A.D."/>
            <person name="Weil G."/>
            <person name="Williams D.J."/>
            <person name="Zhang Y."/>
            <person name="Williams S.A."/>
            <person name="Fraser-Liggett C."/>
            <person name="Slatko B."/>
            <person name="Blaxter M.L."/>
            <person name="Scott A.L."/>
        </authorList>
    </citation>
    <scope>NUCLEOTIDE SEQUENCE</scope>
    <source>
        <strain evidence="1">FR3</strain>
    </source>
</reference>
<accession>A0A0J9XV86</accession>
<dbReference type="EMBL" id="LN856957">
    <property type="protein sequence ID" value="CDP95954.1"/>
    <property type="molecule type" value="Genomic_DNA"/>
</dbReference>
<dbReference type="AlphaFoldDB" id="A0A0J9XV86"/>
<gene>
    <name evidence="1" type="primary">Bm1327</name>
    <name evidence="1" type="ORF">BM_Bm1327</name>
</gene>
<proteinExistence type="predicted"/>
<name>A0A0J9XV86_BRUMA</name>
<organism evidence="1">
    <name type="scientific">Brugia malayi</name>
    <name type="common">Filarial nematode worm</name>
    <dbReference type="NCBI Taxonomy" id="6279"/>
    <lineage>
        <taxon>Eukaryota</taxon>
        <taxon>Metazoa</taxon>
        <taxon>Ecdysozoa</taxon>
        <taxon>Nematoda</taxon>
        <taxon>Chromadorea</taxon>
        <taxon>Rhabditida</taxon>
        <taxon>Spirurina</taxon>
        <taxon>Spiruromorpha</taxon>
        <taxon>Filarioidea</taxon>
        <taxon>Onchocercidae</taxon>
        <taxon>Brugia</taxon>
    </lineage>
</organism>
<evidence type="ECO:0000313" key="1">
    <source>
        <dbReference type="EMBL" id="CDP95954.1"/>
    </source>
</evidence>